<dbReference type="InterPro" id="IPR000683">
    <property type="entry name" value="Gfo/Idh/MocA-like_OxRdtase_N"/>
</dbReference>
<evidence type="ECO:0000259" key="4">
    <source>
        <dbReference type="Pfam" id="PF22725"/>
    </source>
</evidence>
<evidence type="ECO:0000256" key="2">
    <source>
        <dbReference type="ARBA" id="ARBA00023027"/>
    </source>
</evidence>
<dbReference type="InterPro" id="IPR055170">
    <property type="entry name" value="GFO_IDH_MocA-like_dom"/>
</dbReference>
<evidence type="ECO:0000256" key="1">
    <source>
        <dbReference type="ARBA" id="ARBA00023002"/>
    </source>
</evidence>
<evidence type="ECO:0000259" key="3">
    <source>
        <dbReference type="Pfam" id="PF01408"/>
    </source>
</evidence>
<organism evidence="5 6">
    <name type="scientific">Luteimicrobium album</name>
    <dbReference type="NCBI Taxonomy" id="1054550"/>
    <lineage>
        <taxon>Bacteria</taxon>
        <taxon>Bacillati</taxon>
        <taxon>Actinomycetota</taxon>
        <taxon>Actinomycetes</taxon>
        <taxon>Micrococcales</taxon>
        <taxon>Luteimicrobium</taxon>
    </lineage>
</organism>
<keyword evidence="1" id="KW-0560">Oxidoreductase</keyword>
<dbReference type="Gene3D" id="3.30.360.10">
    <property type="entry name" value="Dihydrodipicolinate Reductase, domain 2"/>
    <property type="match status" value="1"/>
</dbReference>
<dbReference type="Pfam" id="PF01408">
    <property type="entry name" value="GFO_IDH_MocA"/>
    <property type="match status" value="1"/>
</dbReference>
<feature type="domain" description="GFO/IDH/MocA-like oxidoreductase" evidence="4">
    <location>
        <begin position="133"/>
        <end position="263"/>
    </location>
</feature>
<dbReference type="InterPro" id="IPR050463">
    <property type="entry name" value="Gfo/Idh/MocA_oxidrdct_glycsds"/>
</dbReference>
<gene>
    <name evidence="5" type="ORF">GCM10025864_23800</name>
</gene>
<reference evidence="6" key="1">
    <citation type="journal article" date="2019" name="Int. J. Syst. Evol. Microbiol.">
        <title>The Global Catalogue of Microorganisms (GCM) 10K type strain sequencing project: providing services to taxonomists for standard genome sequencing and annotation.</title>
        <authorList>
            <consortium name="The Broad Institute Genomics Platform"/>
            <consortium name="The Broad Institute Genome Sequencing Center for Infectious Disease"/>
            <person name="Wu L."/>
            <person name="Ma J."/>
        </authorList>
    </citation>
    <scope>NUCLEOTIDE SEQUENCE [LARGE SCALE GENOMIC DNA]</scope>
    <source>
        <strain evidence="6">NBRC 106348</strain>
    </source>
</reference>
<accession>A0ABQ6I1R2</accession>
<proteinExistence type="predicted"/>
<keyword evidence="2" id="KW-0520">NAD</keyword>
<keyword evidence="6" id="KW-1185">Reference proteome</keyword>
<dbReference type="Proteomes" id="UP001157091">
    <property type="component" value="Unassembled WGS sequence"/>
</dbReference>
<name>A0ABQ6I1R2_9MICO</name>
<sequence length="376" mass="39694">MTASVALVGFRGYGATYLPRLAALEAAGTARLVAVVDTAPPRASDPDAVHAVPWFASLDELLEREVPDVVVVCTPIPTHVPLATQALRAGADVLVEKPTAASLAEHAELVAVARDTGRLCQVGFQTFGSGALAAVREAVAGGEIGELVGAGAVGAWTRTDGYWARSAWAGRRTLDGRDVVDGVVTNPLAHAVATTLHVVGATRTEDVTDVVTDLYHANPIEADDTSSVRVTTATGLPVGFGFTLCAPEQELARVLLRGTDGEITLRYERDEAVVSGPGGERTIRGDRSDLLTDLLGARQDGHRLLCDVSDTGAFMRVLEAVRTAPEPRVVGADHVTWVGAGDERHPVVHDVAAWCERVAREQRTFTELGAPWATRP</sequence>
<comment type="caution">
    <text evidence="5">The sequence shown here is derived from an EMBL/GenBank/DDBJ whole genome shotgun (WGS) entry which is preliminary data.</text>
</comment>
<dbReference type="Gene3D" id="3.40.50.720">
    <property type="entry name" value="NAD(P)-binding Rossmann-like Domain"/>
    <property type="match status" value="1"/>
</dbReference>
<evidence type="ECO:0000313" key="5">
    <source>
        <dbReference type="EMBL" id="GMA24621.1"/>
    </source>
</evidence>
<feature type="domain" description="Gfo/Idh/MocA-like oxidoreductase N-terminal" evidence="3">
    <location>
        <begin position="5"/>
        <end position="124"/>
    </location>
</feature>
<dbReference type="InterPro" id="IPR036291">
    <property type="entry name" value="NAD(P)-bd_dom_sf"/>
</dbReference>
<dbReference type="SUPFAM" id="SSF55347">
    <property type="entry name" value="Glyceraldehyde-3-phosphate dehydrogenase-like, C-terminal domain"/>
    <property type="match status" value="1"/>
</dbReference>
<dbReference type="PANTHER" id="PTHR43818:SF11">
    <property type="entry name" value="BCDNA.GH03377"/>
    <property type="match status" value="1"/>
</dbReference>
<evidence type="ECO:0000313" key="6">
    <source>
        <dbReference type="Proteomes" id="UP001157091"/>
    </source>
</evidence>
<dbReference type="Pfam" id="PF22725">
    <property type="entry name" value="GFO_IDH_MocA_C3"/>
    <property type="match status" value="1"/>
</dbReference>
<dbReference type="EMBL" id="BSUK01000001">
    <property type="protein sequence ID" value="GMA24621.1"/>
    <property type="molecule type" value="Genomic_DNA"/>
</dbReference>
<protein>
    <submittedName>
        <fullName evidence="5">Oxidoreductase</fullName>
    </submittedName>
</protein>
<dbReference type="PANTHER" id="PTHR43818">
    <property type="entry name" value="BCDNA.GH03377"/>
    <property type="match status" value="1"/>
</dbReference>
<dbReference type="RefSeq" id="WP_284293378.1">
    <property type="nucleotide sequence ID" value="NZ_BSUK01000001.1"/>
</dbReference>
<dbReference type="SUPFAM" id="SSF51735">
    <property type="entry name" value="NAD(P)-binding Rossmann-fold domains"/>
    <property type="match status" value="1"/>
</dbReference>